<evidence type="ECO:0000256" key="11">
    <source>
        <dbReference type="ARBA" id="ARBA00023316"/>
    </source>
</evidence>
<dbReference type="EC" id="2.4.-.-" evidence="12"/>
<evidence type="ECO:0000256" key="9">
    <source>
        <dbReference type="ARBA" id="ARBA00023136"/>
    </source>
</evidence>
<comment type="similarity">
    <text evidence="2 12">Belongs to the glycosyltransferase 43 family.</text>
</comment>
<dbReference type="InterPro" id="IPR029044">
    <property type="entry name" value="Nucleotide-diphossugar_trans"/>
</dbReference>
<evidence type="ECO:0000256" key="2">
    <source>
        <dbReference type="ARBA" id="ARBA00007706"/>
    </source>
</evidence>
<dbReference type="GO" id="GO:0071555">
    <property type="term" value="P:cell wall organization"/>
    <property type="evidence" value="ECO:0007669"/>
    <property type="project" value="UniProtKB-KW"/>
</dbReference>
<keyword evidence="6 12" id="KW-0735">Signal-anchor</keyword>
<dbReference type="SUPFAM" id="SSF53448">
    <property type="entry name" value="Nucleotide-diphospho-sugar transferases"/>
    <property type="match status" value="1"/>
</dbReference>
<comment type="caution">
    <text evidence="13">The sequence shown here is derived from an EMBL/GenBank/DDBJ whole genome shotgun (WGS) entry which is preliminary data.</text>
</comment>
<keyword evidence="5" id="KW-0812">Transmembrane</keyword>
<keyword evidence="4 12" id="KW-0808">Transferase</keyword>
<keyword evidence="3" id="KW-0328">Glycosyltransferase</keyword>
<dbReference type="AlphaFoldDB" id="A0A921Q4I4"/>
<evidence type="ECO:0000256" key="8">
    <source>
        <dbReference type="ARBA" id="ARBA00023034"/>
    </source>
</evidence>
<dbReference type="PANTHER" id="PTHR10896">
    <property type="entry name" value="GALACTOSYLGALACTOSYLXYLOSYLPROTEIN 3-BETA-GLUCURONOSYLTRANSFERASE BETA-1,3-GLUCURONYLTRANSFERASE"/>
    <property type="match status" value="1"/>
</dbReference>
<keyword evidence="10" id="KW-0325">Glycoprotein</keyword>
<evidence type="ECO:0000256" key="7">
    <source>
        <dbReference type="ARBA" id="ARBA00022989"/>
    </source>
</evidence>
<dbReference type="PANTHER" id="PTHR10896:SF59">
    <property type="entry name" value="BETA-1,4-XYLOSYLTRANSFERASE IRX9"/>
    <property type="match status" value="1"/>
</dbReference>
<evidence type="ECO:0000256" key="5">
    <source>
        <dbReference type="ARBA" id="ARBA00022692"/>
    </source>
</evidence>
<name>A0A921Q4I4_SORBI</name>
<evidence type="ECO:0000313" key="13">
    <source>
        <dbReference type="EMBL" id="KAG0514230.1"/>
    </source>
</evidence>
<organism evidence="13 14">
    <name type="scientific">Sorghum bicolor</name>
    <name type="common">Sorghum</name>
    <name type="synonym">Sorghum vulgare</name>
    <dbReference type="NCBI Taxonomy" id="4558"/>
    <lineage>
        <taxon>Eukaryota</taxon>
        <taxon>Viridiplantae</taxon>
        <taxon>Streptophyta</taxon>
        <taxon>Embryophyta</taxon>
        <taxon>Tracheophyta</taxon>
        <taxon>Spermatophyta</taxon>
        <taxon>Magnoliopsida</taxon>
        <taxon>Liliopsida</taxon>
        <taxon>Poales</taxon>
        <taxon>Poaceae</taxon>
        <taxon>PACMAD clade</taxon>
        <taxon>Panicoideae</taxon>
        <taxon>Andropogonodae</taxon>
        <taxon>Andropogoneae</taxon>
        <taxon>Sorghinae</taxon>
        <taxon>Sorghum</taxon>
    </lineage>
</organism>
<gene>
    <name evidence="13" type="ORF">BDA96_10G172600</name>
</gene>
<reference evidence="13" key="2">
    <citation type="submission" date="2020-10" db="EMBL/GenBank/DDBJ databases">
        <authorList>
            <person name="Cooper E.A."/>
            <person name="Brenton Z.W."/>
            <person name="Flinn B.S."/>
            <person name="Jenkins J."/>
            <person name="Shu S."/>
            <person name="Flowers D."/>
            <person name="Luo F."/>
            <person name="Wang Y."/>
            <person name="Xia P."/>
            <person name="Barry K."/>
            <person name="Daum C."/>
            <person name="Lipzen A."/>
            <person name="Yoshinaga Y."/>
            <person name="Schmutz J."/>
            <person name="Saski C."/>
            <person name="Vermerris W."/>
            <person name="Kresovich S."/>
        </authorList>
    </citation>
    <scope>NUCLEOTIDE SEQUENCE</scope>
</reference>
<sequence length="121" mass="13624">MDTGPISWQTRFGFCNGELLRRRRGELLQLAHTLRLVRPPVVWVVVEPAADAPATAEVLRGTGVLYRHRLAGVLHFADAAGVYDVGFFDQIRQIELQKHFHFCIDFLSANGKNGHFLITVI</sequence>
<evidence type="ECO:0000256" key="1">
    <source>
        <dbReference type="ARBA" id="ARBA00004323"/>
    </source>
</evidence>
<evidence type="ECO:0000256" key="3">
    <source>
        <dbReference type="ARBA" id="ARBA00022676"/>
    </source>
</evidence>
<keyword evidence="7" id="KW-1133">Transmembrane helix</keyword>
<evidence type="ECO:0000313" key="14">
    <source>
        <dbReference type="Proteomes" id="UP000807115"/>
    </source>
</evidence>
<dbReference type="Pfam" id="PF03360">
    <property type="entry name" value="Glyco_transf_43"/>
    <property type="match status" value="1"/>
</dbReference>
<proteinExistence type="inferred from homology"/>
<protein>
    <recommendedName>
        <fullName evidence="12">Glycosyltransferases</fullName>
        <ecNumber evidence="12">2.4.-.-</ecNumber>
    </recommendedName>
</protein>
<keyword evidence="9" id="KW-0472">Membrane</keyword>
<dbReference type="InterPro" id="IPR005027">
    <property type="entry name" value="Glyco_trans_43"/>
</dbReference>
<keyword evidence="11 12" id="KW-0961">Cell wall biogenesis/degradation</keyword>
<dbReference type="GO" id="GO:0015018">
    <property type="term" value="F:galactosylgalactosylxylosylprotein 3-beta-glucuronosyltransferase activity"/>
    <property type="evidence" value="ECO:0007669"/>
    <property type="project" value="InterPro"/>
</dbReference>
<keyword evidence="8 12" id="KW-0333">Golgi apparatus</keyword>
<dbReference type="Proteomes" id="UP000807115">
    <property type="component" value="Chromosome 10"/>
</dbReference>
<accession>A0A921Q4I4</accession>
<dbReference type="EMBL" id="CM027689">
    <property type="protein sequence ID" value="KAG0514230.1"/>
    <property type="molecule type" value="Genomic_DNA"/>
</dbReference>
<dbReference type="Gene3D" id="3.90.550.10">
    <property type="entry name" value="Spore Coat Polysaccharide Biosynthesis Protein SpsA, Chain A"/>
    <property type="match status" value="2"/>
</dbReference>
<evidence type="ECO:0000256" key="12">
    <source>
        <dbReference type="RuleBase" id="RU363127"/>
    </source>
</evidence>
<evidence type="ECO:0000256" key="10">
    <source>
        <dbReference type="ARBA" id="ARBA00023180"/>
    </source>
</evidence>
<dbReference type="GO" id="GO:0000139">
    <property type="term" value="C:Golgi membrane"/>
    <property type="evidence" value="ECO:0007669"/>
    <property type="project" value="UniProtKB-SubCell"/>
</dbReference>
<comment type="function">
    <text evidence="12">Involved in the synthesis of glucuronoxylan hemicellulose in secondary cell walls.</text>
</comment>
<comment type="subcellular location">
    <subcellularLocation>
        <location evidence="1 12">Golgi apparatus membrane</location>
        <topology evidence="1 12">Single-pass type II membrane protein</topology>
    </subcellularLocation>
</comment>
<evidence type="ECO:0000256" key="6">
    <source>
        <dbReference type="ARBA" id="ARBA00022968"/>
    </source>
</evidence>
<evidence type="ECO:0000256" key="4">
    <source>
        <dbReference type="ARBA" id="ARBA00022679"/>
    </source>
</evidence>
<reference evidence="13" key="1">
    <citation type="journal article" date="2019" name="BMC Genomics">
        <title>A new reference genome for Sorghum bicolor reveals high levels of sequence similarity between sweet and grain genotypes: implications for the genetics of sugar metabolism.</title>
        <authorList>
            <person name="Cooper E.A."/>
            <person name="Brenton Z.W."/>
            <person name="Flinn B.S."/>
            <person name="Jenkins J."/>
            <person name="Shu S."/>
            <person name="Flowers D."/>
            <person name="Luo F."/>
            <person name="Wang Y."/>
            <person name="Xia P."/>
            <person name="Barry K."/>
            <person name="Daum C."/>
            <person name="Lipzen A."/>
            <person name="Yoshinaga Y."/>
            <person name="Schmutz J."/>
            <person name="Saski C."/>
            <person name="Vermerris W."/>
            <person name="Kresovich S."/>
        </authorList>
    </citation>
    <scope>NUCLEOTIDE SEQUENCE</scope>
</reference>